<proteinExistence type="predicted"/>
<dbReference type="AlphaFoldDB" id="A0A5D0TT74"/>
<evidence type="ECO:0000313" key="2">
    <source>
        <dbReference type="Proteomes" id="UP000322634"/>
    </source>
</evidence>
<name>A0A5D0TT74_9ACTN</name>
<accession>A0A5D0TT74</accession>
<evidence type="ECO:0000313" key="1">
    <source>
        <dbReference type="EMBL" id="TYC08546.1"/>
    </source>
</evidence>
<dbReference type="RefSeq" id="WP_148354802.1">
    <property type="nucleotide sequence ID" value="NZ_JBHSBF010000002.1"/>
</dbReference>
<comment type="caution">
    <text evidence="1">The sequence shown here is derived from an EMBL/GenBank/DDBJ whole genome shotgun (WGS) entry which is preliminary data.</text>
</comment>
<organism evidence="1 2">
    <name type="scientific">Actinomadura syzygii</name>
    <dbReference type="NCBI Taxonomy" id="1427538"/>
    <lineage>
        <taxon>Bacteria</taxon>
        <taxon>Bacillati</taxon>
        <taxon>Actinomycetota</taxon>
        <taxon>Actinomycetes</taxon>
        <taxon>Streptosporangiales</taxon>
        <taxon>Thermomonosporaceae</taxon>
        <taxon>Actinomadura</taxon>
    </lineage>
</organism>
<dbReference type="OrthoDB" id="4942202at2"/>
<reference evidence="1 2" key="1">
    <citation type="submission" date="2019-08" db="EMBL/GenBank/DDBJ databases">
        <title>Actinomadura sp. nov. CYP1-5 isolated from mountain soil.</title>
        <authorList>
            <person name="Songsumanus A."/>
            <person name="Kuncharoen N."/>
            <person name="Kudo T."/>
            <person name="Yuki M."/>
            <person name="Igarashi Y."/>
            <person name="Tanasupawat S."/>
        </authorList>
    </citation>
    <scope>NUCLEOTIDE SEQUENCE [LARGE SCALE GENOMIC DNA]</scope>
    <source>
        <strain evidence="1 2">GKU157</strain>
    </source>
</reference>
<gene>
    <name evidence="1" type="ORF">FXF65_37255</name>
</gene>
<sequence>MEGTLPRQQHGLPTASQLADCFGFVTPEDRARWEQARQYSQPRVSAAREMITSSLEAAAELAQQGIQAKLRAAYQVEAQQKERSRTTARTVTEVVDFEDRDDRREIDQTFEF</sequence>
<dbReference type="Proteomes" id="UP000322634">
    <property type="component" value="Unassembled WGS sequence"/>
</dbReference>
<dbReference type="EMBL" id="VSFF01000016">
    <property type="protein sequence ID" value="TYC08546.1"/>
    <property type="molecule type" value="Genomic_DNA"/>
</dbReference>
<protein>
    <submittedName>
        <fullName evidence="1">Uncharacterized protein</fullName>
    </submittedName>
</protein>
<keyword evidence="2" id="KW-1185">Reference proteome</keyword>